<keyword evidence="1" id="KW-0732">Signal</keyword>
<keyword evidence="4" id="KW-0378">Hydrolase</keyword>
<evidence type="ECO:0000256" key="1">
    <source>
        <dbReference type="SAM" id="SignalP"/>
    </source>
</evidence>
<proteinExistence type="predicted"/>
<name>A0A316DVP5_9FLAO</name>
<dbReference type="Proteomes" id="UP000245667">
    <property type="component" value="Unassembled WGS sequence"/>
</dbReference>
<dbReference type="PANTHER" id="PTHR11614">
    <property type="entry name" value="PHOSPHOLIPASE-RELATED"/>
    <property type="match status" value="1"/>
</dbReference>
<comment type="caution">
    <text evidence="4">The sequence shown here is derived from an EMBL/GenBank/DDBJ whole genome shotgun (WGS) entry which is preliminary data.</text>
</comment>
<dbReference type="RefSeq" id="WP_109653676.1">
    <property type="nucleotide sequence ID" value="NZ_JACWLN010000009.1"/>
</dbReference>
<dbReference type="InterPro" id="IPR000073">
    <property type="entry name" value="AB_hydrolase_1"/>
</dbReference>
<dbReference type="SUPFAM" id="SSF53474">
    <property type="entry name" value="alpha/beta-Hydrolases"/>
    <property type="match status" value="1"/>
</dbReference>
<dbReference type="InterPro" id="IPR029058">
    <property type="entry name" value="AB_hydrolase_fold"/>
</dbReference>
<dbReference type="OrthoDB" id="9780932at2"/>
<dbReference type="InterPro" id="IPR051044">
    <property type="entry name" value="MAG_DAG_Lipase"/>
</dbReference>
<evidence type="ECO:0000313" key="6">
    <source>
        <dbReference type="Proteomes" id="UP000651837"/>
    </source>
</evidence>
<evidence type="ECO:0000313" key="3">
    <source>
        <dbReference type="EMBL" id="MBD1262221.1"/>
    </source>
</evidence>
<dbReference type="Proteomes" id="UP000651837">
    <property type="component" value="Unassembled WGS sequence"/>
</dbReference>
<organism evidence="4 5">
    <name type="scientific">Maribacter polysiphoniae</name>
    <dbReference type="NCBI Taxonomy" id="429344"/>
    <lineage>
        <taxon>Bacteria</taxon>
        <taxon>Pseudomonadati</taxon>
        <taxon>Bacteroidota</taxon>
        <taxon>Flavobacteriia</taxon>
        <taxon>Flavobacteriales</taxon>
        <taxon>Flavobacteriaceae</taxon>
        <taxon>Maribacter</taxon>
    </lineage>
</organism>
<reference evidence="3 6" key="2">
    <citation type="submission" date="2020-07" db="EMBL/GenBank/DDBJ databases">
        <title>The draft genome sequence of Maribacter polysiphoniae KCTC 22021.</title>
        <authorList>
            <person name="Mu L."/>
        </authorList>
    </citation>
    <scope>NUCLEOTIDE SEQUENCE [LARGE SCALE GENOMIC DNA]</scope>
    <source>
        <strain evidence="3 6">KCTC 22021</strain>
    </source>
</reference>
<dbReference type="AlphaFoldDB" id="A0A316DVP5"/>
<dbReference type="PRINTS" id="PR00111">
    <property type="entry name" value="ABHYDROLASE"/>
</dbReference>
<dbReference type="InterPro" id="IPR022742">
    <property type="entry name" value="Hydrolase_4"/>
</dbReference>
<sequence length="347" mass="39124">MKRTVINFIFPVLLLIPYLVKAQETTTQFEKVKIAVIDLLNTPDPTFEPVINPAPMDAKTMKDLGFEQIYKNSPHKFMMRDGKQLFSYLYEQQSDTTILLLHGVLSSAYMMNKTAGLLRKNTHSKVIALDLRGHGQSEGKPGDVDYINQYVDDIVDVLLSIKKDNPHQKIILAGHSMGGGLILRYALETKVPNVDGYLLLAPHLGANAPTLRKEPLGTETEPFMKMHINRIIGLKMMNAIGETKYNDLPVLFFNLPAAMPITKYSYRANESMYPVDYKKGLSSINKPLLVVIGSNDEAFDANKYHEAISTYTNGEIHIINNETHNGIRHNAKTMEIISNWVNNHKLQ</sequence>
<dbReference type="Pfam" id="PF12146">
    <property type="entry name" value="Hydrolase_4"/>
    <property type="match status" value="1"/>
</dbReference>
<dbReference type="Gene3D" id="3.40.50.1820">
    <property type="entry name" value="alpha/beta hydrolase"/>
    <property type="match status" value="1"/>
</dbReference>
<gene>
    <name evidence="3" type="ORF">HZY62_16595</name>
    <name evidence="4" type="ORF">LX92_03669</name>
</gene>
<feature type="chain" id="PRO_5016337491" evidence="1">
    <location>
        <begin position="23"/>
        <end position="347"/>
    </location>
</feature>
<dbReference type="EMBL" id="QGGQ01000011">
    <property type="protein sequence ID" value="PWK21518.1"/>
    <property type="molecule type" value="Genomic_DNA"/>
</dbReference>
<dbReference type="EMBL" id="JACWLN010000009">
    <property type="protein sequence ID" value="MBD1262221.1"/>
    <property type="molecule type" value="Genomic_DNA"/>
</dbReference>
<evidence type="ECO:0000259" key="2">
    <source>
        <dbReference type="Pfam" id="PF12146"/>
    </source>
</evidence>
<keyword evidence="6" id="KW-1185">Reference proteome</keyword>
<protein>
    <submittedName>
        <fullName evidence="4">Alpha-beta hydrolase superfamily lysophospholipase</fullName>
    </submittedName>
    <submittedName>
        <fullName evidence="3">Alpha/beta hydrolase</fullName>
    </submittedName>
</protein>
<accession>A0A316DVP5</accession>
<dbReference type="GO" id="GO:0016787">
    <property type="term" value="F:hydrolase activity"/>
    <property type="evidence" value="ECO:0007669"/>
    <property type="project" value="UniProtKB-KW"/>
</dbReference>
<evidence type="ECO:0000313" key="5">
    <source>
        <dbReference type="Proteomes" id="UP000245667"/>
    </source>
</evidence>
<feature type="domain" description="Serine aminopeptidase S33" evidence="2">
    <location>
        <begin position="93"/>
        <end position="210"/>
    </location>
</feature>
<evidence type="ECO:0000313" key="4">
    <source>
        <dbReference type="EMBL" id="PWK21518.1"/>
    </source>
</evidence>
<feature type="signal peptide" evidence="1">
    <location>
        <begin position="1"/>
        <end position="22"/>
    </location>
</feature>
<reference evidence="4 5" key="1">
    <citation type="submission" date="2018-05" db="EMBL/GenBank/DDBJ databases">
        <title>Genomic Encyclopedia of Archaeal and Bacterial Type Strains, Phase II (KMG-II): from individual species to whole genera.</title>
        <authorList>
            <person name="Goeker M."/>
        </authorList>
    </citation>
    <scope>NUCLEOTIDE SEQUENCE [LARGE SCALE GENOMIC DNA]</scope>
    <source>
        <strain evidence="4 5">DSM 23514</strain>
    </source>
</reference>